<dbReference type="Proteomes" id="UP001596105">
    <property type="component" value="Unassembled WGS sequence"/>
</dbReference>
<dbReference type="EMBL" id="JBHSMH010000024">
    <property type="protein sequence ID" value="MFC5469074.1"/>
    <property type="molecule type" value="Genomic_DNA"/>
</dbReference>
<name>A0ABW0LTC2_9BACL</name>
<accession>A0ABW0LTC2</accession>
<gene>
    <name evidence="2" type="ORF">ACFPPD_10095</name>
</gene>
<evidence type="ECO:0000256" key="1">
    <source>
        <dbReference type="SAM" id="MobiDB-lite"/>
    </source>
</evidence>
<organism evidence="2 3">
    <name type="scientific">Cohnella suwonensis</name>
    <dbReference type="NCBI Taxonomy" id="696072"/>
    <lineage>
        <taxon>Bacteria</taxon>
        <taxon>Bacillati</taxon>
        <taxon>Bacillota</taxon>
        <taxon>Bacilli</taxon>
        <taxon>Bacillales</taxon>
        <taxon>Paenibacillaceae</taxon>
        <taxon>Cohnella</taxon>
    </lineage>
</organism>
<comment type="caution">
    <text evidence="2">The sequence shown here is derived from an EMBL/GenBank/DDBJ whole genome shotgun (WGS) entry which is preliminary data.</text>
</comment>
<dbReference type="RefSeq" id="WP_209750875.1">
    <property type="nucleotide sequence ID" value="NZ_JBHSMH010000024.1"/>
</dbReference>
<proteinExistence type="predicted"/>
<feature type="region of interest" description="Disordered" evidence="1">
    <location>
        <begin position="1"/>
        <end position="24"/>
    </location>
</feature>
<sequence>MGAVRNPIDRYRHSKGDSPLSPANVWHPGLDEEIKALPAEKLADGYPDGYRSAQAWKAALHLWNDSLGAAHEIVEDMDTPTGAALHGIVHRRRGDYFNAKDWLRIAGDHPAYHGLQARAAAYLARREAPSGPLRTVFEQIATQGNWNPYLFANAVEIHESRVGDDGSEEFLERLQRLELEAFMKYLEGRIALERAPVYMAE</sequence>
<feature type="compositionally biased region" description="Basic and acidic residues" evidence="1">
    <location>
        <begin position="7"/>
        <end position="16"/>
    </location>
</feature>
<evidence type="ECO:0000313" key="2">
    <source>
        <dbReference type="EMBL" id="MFC5469074.1"/>
    </source>
</evidence>
<evidence type="ECO:0000313" key="3">
    <source>
        <dbReference type="Proteomes" id="UP001596105"/>
    </source>
</evidence>
<reference evidence="3" key="1">
    <citation type="journal article" date="2019" name="Int. J. Syst. Evol. Microbiol.">
        <title>The Global Catalogue of Microorganisms (GCM) 10K type strain sequencing project: providing services to taxonomists for standard genome sequencing and annotation.</title>
        <authorList>
            <consortium name="The Broad Institute Genomics Platform"/>
            <consortium name="The Broad Institute Genome Sequencing Center for Infectious Disease"/>
            <person name="Wu L."/>
            <person name="Ma J."/>
        </authorList>
    </citation>
    <scope>NUCLEOTIDE SEQUENCE [LARGE SCALE GENOMIC DNA]</scope>
    <source>
        <strain evidence="3">CCUG 57113</strain>
    </source>
</reference>
<protein>
    <submittedName>
        <fullName evidence="2">Uncharacterized protein</fullName>
    </submittedName>
</protein>
<keyword evidence="3" id="KW-1185">Reference proteome</keyword>